<feature type="compositionally biased region" description="Low complexity" evidence="1">
    <location>
        <begin position="50"/>
        <end position="73"/>
    </location>
</feature>
<name>W9RGM2_9ROSA</name>
<proteinExistence type="predicted"/>
<keyword evidence="3" id="KW-1185">Reference proteome</keyword>
<evidence type="ECO:0000313" key="3">
    <source>
        <dbReference type="Proteomes" id="UP000030645"/>
    </source>
</evidence>
<feature type="region of interest" description="Disordered" evidence="1">
    <location>
        <begin position="50"/>
        <end position="80"/>
    </location>
</feature>
<evidence type="ECO:0000256" key="1">
    <source>
        <dbReference type="SAM" id="MobiDB-lite"/>
    </source>
</evidence>
<dbReference type="EMBL" id="KE345012">
    <property type="protein sequence ID" value="EXB89623.1"/>
    <property type="molecule type" value="Genomic_DNA"/>
</dbReference>
<organism evidence="2 3">
    <name type="scientific">Morus notabilis</name>
    <dbReference type="NCBI Taxonomy" id="981085"/>
    <lineage>
        <taxon>Eukaryota</taxon>
        <taxon>Viridiplantae</taxon>
        <taxon>Streptophyta</taxon>
        <taxon>Embryophyta</taxon>
        <taxon>Tracheophyta</taxon>
        <taxon>Spermatophyta</taxon>
        <taxon>Magnoliopsida</taxon>
        <taxon>eudicotyledons</taxon>
        <taxon>Gunneridae</taxon>
        <taxon>Pentapetalae</taxon>
        <taxon>rosids</taxon>
        <taxon>fabids</taxon>
        <taxon>Rosales</taxon>
        <taxon>Moraceae</taxon>
        <taxon>Moreae</taxon>
        <taxon>Morus</taxon>
    </lineage>
</organism>
<evidence type="ECO:0000313" key="2">
    <source>
        <dbReference type="EMBL" id="EXB89623.1"/>
    </source>
</evidence>
<gene>
    <name evidence="2" type="ORF">L484_018724</name>
</gene>
<dbReference type="AlphaFoldDB" id="W9RGM2"/>
<protein>
    <submittedName>
        <fullName evidence="2">Uncharacterized protein</fullName>
    </submittedName>
</protein>
<reference evidence="3" key="1">
    <citation type="submission" date="2013-01" db="EMBL/GenBank/DDBJ databases">
        <title>Draft Genome Sequence of a Mulberry Tree, Morus notabilis C.K. Schneid.</title>
        <authorList>
            <person name="He N."/>
            <person name="Zhao S."/>
        </authorList>
    </citation>
    <scope>NUCLEOTIDE SEQUENCE</scope>
</reference>
<sequence length="116" mass="12614">MGRRVGGCRRKPNALRCSASSFSERHYAGSPKSDDVVELPLFPLPLVASSTPTPSPASLMSASSARSSSTLLPNLQRPGGGYTFMYEVESRVSGGLKREKENDEKMKTSFFSFSDF</sequence>
<dbReference type="STRING" id="981085.W9RGM2"/>
<accession>W9RGM2</accession>
<dbReference type="Proteomes" id="UP000030645">
    <property type="component" value="Unassembled WGS sequence"/>
</dbReference>